<evidence type="ECO:0000313" key="1">
    <source>
        <dbReference type="EMBL" id="DAF62045.1"/>
    </source>
</evidence>
<proteinExistence type="predicted"/>
<sequence length="414" mass="46803">MTMTPNVLVDLQFQELLSEATAQTASGQEVLSKYQSYLLNNPVNCSVVNSFVKESAGLAFDAGVKKVLNVTTDYINENRISWMIATACENILENGNSRDYLNRNAANQAKKLLEQDEENVVKYIRAGALKNIMFCEAFRSIASEVFKNSTKIVEQCQDYTRFTPVSMVEEGANGEHYFVVKGRLFERDNYGVVTESHDWSSVSDTFKVVESLLESNLVTIDEDNIYVKYNEQEYTISEAGMIKHGDKEMNVSEMREENQLYLRVANPKVKRTMDQVLEAIAVCAENYDSIVTLENVGIYSTKNSQFMVIESNENLIAESLQGINKWSVNENALKTLDLIKSKTNVNLTEQYKSNIELAISEADRTSRNEIRKTLENNEILSVKERISLLTEKFKNDPAKLAVLSKLAEEVAEIS</sequence>
<dbReference type="EMBL" id="BK032819">
    <property type="protein sequence ID" value="DAF62045.1"/>
    <property type="molecule type" value="Genomic_DNA"/>
</dbReference>
<reference evidence="1" key="1">
    <citation type="journal article" date="2021" name="Proc. Natl. Acad. Sci. U.S.A.">
        <title>A Catalog of Tens of Thousands of Viruses from Human Metagenomes Reveals Hidden Associations with Chronic Diseases.</title>
        <authorList>
            <person name="Tisza M.J."/>
            <person name="Buck C.B."/>
        </authorList>
    </citation>
    <scope>NUCLEOTIDE SEQUENCE</scope>
    <source>
        <strain evidence="1">CtL4h4</strain>
    </source>
</reference>
<protein>
    <submittedName>
        <fullName evidence="1">Uncharacterized protein</fullName>
    </submittedName>
</protein>
<accession>A0A8S5TFF8</accession>
<organism evidence="1">
    <name type="scientific">Phage sp. ctL4h4</name>
    <dbReference type="NCBI Taxonomy" id="2828005"/>
    <lineage>
        <taxon>Viruses</taxon>
    </lineage>
</organism>
<name>A0A8S5TFF8_9VIRU</name>